<comment type="caution">
    <text evidence="1">The sequence shown here is derived from an EMBL/GenBank/DDBJ whole genome shotgun (WGS) entry which is preliminary data.</text>
</comment>
<reference evidence="1" key="1">
    <citation type="submission" date="2023-07" db="EMBL/GenBank/DDBJ databases">
        <title>Chromosome-level Genome Assembly of Striped Snakehead (Channa striata).</title>
        <authorList>
            <person name="Liu H."/>
        </authorList>
    </citation>
    <scope>NUCLEOTIDE SEQUENCE</scope>
    <source>
        <strain evidence="1">Gz</strain>
        <tissue evidence="1">Muscle</tissue>
    </source>
</reference>
<protein>
    <submittedName>
        <fullName evidence="1">Uncharacterized protein</fullName>
    </submittedName>
</protein>
<name>A0AA88ST99_CHASR</name>
<gene>
    <name evidence="1" type="ORF">Q5P01_010584</name>
</gene>
<proteinExistence type="predicted"/>
<dbReference type="GO" id="GO:0004748">
    <property type="term" value="F:ribonucleoside-diphosphate reductase activity, thioredoxin disulfide as acceptor"/>
    <property type="evidence" value="ECO:0007669"/>
    <property type="project" value="TreeGrafter"/>
</dbReference>
<dbReference type="PANTHER" id="PTHR23409">
    <property type="entry name" value="RIBONUCLEOSIDE-DIPHOSPHATE REDUCTASE SMALL CHAIN"/>
    <property type="match status" value="1"/>
</dbReference>
<dbReference type="EMBL" id="JAUPFM010000007">
    <property type="protein sequence ID" value="KAK2847585.1"/>
    <property type="molecule type" value="Genomic_DNA"/>
</dbReference>
<dbReference type="GO" id="GO:0005829">
    <property type="term" value="C:cytosol"/>
    <property type="evidence" value="ECO:0007669"/>
    <property type="project" value="TreeGrafter"/>
</dbReference>
<dbReference type="Proteomes" id="UP001187415">
    <property type="component" value="Unassembled WGS sequence"/>
</dbReference>
<dbReference type="GO" id="GO:0009263">
    <property type="term" value="P:deoxyribonucleotide biosynthetic process"/>
    <property type="evidence" value="ECO:0007669"/>
    <property type="project" value="InterPro"/>
</dbReference>
<dbReference type="AlphaFoldDB" id="A0AA88ST99"/>
<organism evidence="1 2">
    <name type="scientific">Channa striata</name>
    <name type="common">Snakehead murrel</name>
    <name type="synonym">Ophicephalus striatus</name>
    <dbReference type="NCBI Taxonomy" id="64152"/>
    <lineage>
        <taxon>Eukaryota</taxon>
        <taxon>Metazoa</taxon>
        <taxon>Chordata</taxon>
        <taxon>Craniata</taxon>
        <taxon>Vertebrata</taxon>
        <taxon>Euteleostomi</taxon>
        <taxon>Actinopterygii</taxon>
        <taxon>Neopterygii</taxon>
        <taxon>Teleostei</taxon>
        <taxon>Neoteleostei</taxon>
        <taxon>Acanthomorphata</taxon>
        <taxon>Anabantaria</taxon>
        <taxon>Anabantiformes</taxon>
        <taxon>Channoidei</taxon>
        <taxon>Channidae</taxon>
        <taxon>Channa</taxon>
    </lineage>
</organism>
<dbReference type="InterPro" id="IPR000358">
    <property type="entry name" value="RNR_small_fam"/>
</dbReference>
<evidence type="ECO:0000313" key="2">
    <source>
        <dbReference type="Proteomes" id="UP001187415"/>
    </source>
</evidence>
<evidence type="ECO:0000313" key="1">
    <source>
        <dbReference type="EMBL" id="KAK2847585.1"/>
    </source>
</evidence>
<sequence>MIETLLNDSPETLKSQFTAGLFYQDTAGAMDSHVVSNGPNRGLTQRARFSAESKEFQVLGPLHADIFFCERLLLNSVDIRVKLTRGSDAFCLMHAANRDYRLHVLSGSLFVKKVTVAAAVRIGYSAALYKRNALYPLSRINLKTFFIPANSRICTQENLFLGTLPNFIVLGLVNHKAFTGSSNLNPFNFIHCDLEYLAICQNGRQILANLLSLSLRTTNVCENIIIYFRLRGCSSLHPVRTGTLRLELRFRVPLRQL</sequence>
<accession>A0AA88ST99</accession>
<keyword evidence="2" id="KW-1185">Reference proteome</keyword>
<dbReference type="PANTHER" id="PTHR23409:SF21">
    <property type="entry name" value="CAPSID PROTEIN"/>
    <property type="match status" value="1"/>
</dbReference>